<dbReference type="InterPro" id="IPR013216">
    <property type="entry name" value="Methyltransf_11"/>
</dbReference>
<protein>
    <recommendedName>
        <fullName evidence="1">Methyltransferase type 11 domain-containing protein</fullName>
    </recommendedName>
</protein>
<dbReference type="Proteomes" id="UP000234857">
    <property type="component" value="Unassembled WGS sequence"/>
</dbReference>
<evidence type="ECO:0000313" key="2">
    <source>
        <dbReference type="EMBL" id="PLX16263.1"/>
    </source>
</evidence>
<sequence length="213" mass="24624">MKKIKNEDYIHFYGSDHKDLFEIERKAMDRDALVIKRLDELLPNGRVVDIGAGNGYTASRLTKDRIMTCVEPSTTMPNFDLPVNWVWGTAEKMPFHDNYFDAAYSTWAYFLPGVDKTKGLAEVKRVVKKDGLIIVVDNAGEDEFCSFADSCISSDKEFYEKNGFSSEMIKTSFRFDSLKESKALMWTFFGKEKMKDNIKLEYEYKVIIYSLKV</sequence>
<dbReference type="Pfam" id="PF08241">
    <property type="entry name" value="Methyltransf_11"/>
    <property type="match status" value="1"/>
</dbReference>
<evidence type="ECO:0000313" key="3">
    <source>
        <dbReference type="Proteomes" id="UP000234857"/>
    </source>
</evidence>
<dbReference type="CDD" id="cd02440">
    <property type="entry name" value="AdoMet_MTases"/>
    <property type="match status" value="1"/>
</dbReference>
<dbReference type="InterPro" id="IPR029063">
    <property type="entry name" value="SAM-dependent_MTases_sf"/>
</dbReference>
<proteinExistence type="predicted"/>
<dbReference type="GO" id="GO:0008757">
    <property type="term" value="F:S-adenosylmethionine-dependent methyltransferase activity"/>
    <property type="evidence" value="ECO:0007669"/>
    <property type="project" value="InterPro"/>
</dbReference>
<reference evidence="2 3" key="1">
    <citation type="submission" date="2017-11" db="EMBL/GenBank/DDBJ databases">
        <title>Genome-resolved metagenomics identifies genetic mobility, metabolic interactions, and unexpected diversity in perchlorate-reducing communities.</title>
        <authorList>
            <person name="Barnum T.P."/>
            <person name="Figueroa I.A."/>
            <person name="Carlstrom C.I."/>
            <person name="Lucas L.N."/>
            <person name="Engelbrektson A.L."/>
            <person name="Coates J.D."/>
        </authorList>
    </citation>
    <scope>NUCLEOTIDE SEQUENCE [LARGE SCALE GENOMIC DNA]</scope>
    <source>
        <strain evidence="2">BM706</strain>
    </source>
</reference>
<name>A0A2N5ZC46_MUIH1</name>
<dbReference type="SUPFAM" id="SSF53335">
    <property type="entry name" value="S-adenosyl-L-methionine-dependent methyltransferases"/>
    <property type="match status" value="1"/>
</dbReference>
<feature type="domain" description="Methyltransferase type 11" evidence="1">
    <location>
        <begin position="48"/>
        <end position="135"/>
    </location>
</feature>
<accession>A0A2N5ZC46</accession>
<evidence type="ECO:0000259" key="1">
    <source>
        <dbReference type="Pfam" id="PF08241"/>
    </source>
</evidence>
<dbReference type="Gene3D" id="3.40.50.150">
    <property type="entry name" value="Vaccinia Virus protein VP39"/>
    <property type="match status" value="1"/>
</dbReference>
<dbReference type="AlphaFoldDB" id="A0A2N5ZC46"/>
<dbReference type="EMBL" id="PKTG01000120">
    <property type="protein sequence ID" value="PLX16263.1"/>
    <property type="molecule type" value="Genomic_DNA"/>
</dbReference>
<gene>
    <name evidence="2" type="ORF">C0601_10645</name>
</gene>
<organism evidence="2 3">
    <name type="scientific">Muiribacterium halophilum</name>
    <dbReference type="NCBI Taxonomy" id="2053465"/>
    <lineage>
        <taxon>Bacteria</taxon>
        <taxon>Candidatus Muiribacteriota</taxon>
        <taxon>Candidatus Muiribacteriia</taxon>
        <taxon>Candidatus Muiribacteriales</taxon>
        <taxon>Candidatus Muiribacteriaceae</taxon>
        <taxon>Candidatus Muiribacterium</taxon>
    </lineage>
</organism>
<comment type="caution">
    <text evidence="2">The sequence shown here is derived from an EMBL/GenBank/DDBJ whole genome shotgun (WGS) entry which is preliminary data.</text>
</comment>